<reference evidence="1" key="2">
    <citation type="journal article" date="2015" name="Data Brief">
        <title>Shoot transcriptome of the giant reed, Arundo donax.</title>
        <authorList>
            <person name="Barrero R.A."/>
            <person name="Guerrero F.D."/>
            <person name="Moolhuijzen P."/>
            <person name="Goolsby J.A."/>
            <person name="Tidwell J."/>
            <person name="Bellgard S.E."/>
            <person name="Bellgard M.I."/>
        </authorList>
    </citation>
    <scope>NUCLEOTIDE SEQUENCE</scope>
    <source>
        <tissue evidence="1">Shoot tissue taken approximately 20 cm above the soil surface</tissue>
    </source>
</reference>
<name>A0A0A8ZDP9_ARUDO</name>
<organism evidence="1">
    <name type="scientific">Arundo donax</name>
    <name type="common">Giant reed</name>
    <name type="synonym">Donax arundinaceus</name>
    <dbReference type="NCBI Taxonomy" id="35708"/>
    <lineage>
        <taxon>Eukaryota</taxon>
        <taxon>Viridiplantae</taxon>
        <taxon>Streptophyta</taxon>
        <taxon>Embryophyta</taxon>
        <taxon>Tracheophyta</taxon>
        <taxon>Spermatophyta</taxon>
        <taxon>Magnoliopsida</taxon>
        <taxon>Liliopsida</taxon>
        <taxon>Poales</taxon>
        <taxon>Poaceae</taxon>
        <taxon>PACMAD clade</taxon>
        <taxon>Arundinoideae</taxon>
        <taxon>Arundineae</taxon>
        <taxon>Arundo</taxon>
    </lineage>
</organism>
<dbReference type="AlphaFoldDB" id="A0A0A8ZDP9"/>
<proteinExistence type="predicted"/>
<protein>
    <submittedName>
        <fullName evidence="1">Uncharacterized protein</fullName>
    </submittedName>
</protein>
<accession>A0A0A8ZDP9</accession>
<dbReference type="EMBL" id="GBRH01262102">
    <property type="protein sequence ID" value="JAD35793.1"/>
    <property type="molecule type" value="Transcribed_RNA"/>
</dbReference>
<reference evidence="1" key="1">
    <citation type="submission" date="2014-09" db="EMBL/GenBank/DDBJ databases">
        <authorList>
            <person name="Magalhaes I.L.F."/>
            <person name="Oliveira U."/>
            <person name="Santos F.R."/>
            <person name="Vidigal T.H.D.A."/>
            <person name="Brescovit A.D."/>
            <person name="Santos A.J."/>
        </authorList>
    </citation>
    <scope>NUCLEOTIDE SEQUENCE</scope>
    <source>
        <tissue evidence="1">Shoot tissue taken approximately 20 cm above the soil surface</tissue>
    </source>
</reference>
<evidence type="ECO:0000313" key="1">
    <source>
        <dbReference type="EMBL" id="JAD35793.1"/>
    </source>
</evidence>
<sequence length="34" mass="3935">MWRVQVSTQEVCEGVCLRPILLPRARGRTLCCYP</sequence>